<feature type="transmembrane region" description="Helical" evidence="1">
    <location>
        <begin position="143"/>
        <end position="164"/>
    </location>
</feature>
<organism evidence="2 3">
    <name type="scientific">Aspergillus keveii</name>
    <dbReference type="NCBI Taxonomy" id="714993"/>
    <lineage>
        <taxon>Eukaryota</taxon>
        <taxon>Fungi</taxon>
        <taxon>Dikarya</taxon>
        <taxon>Ascomycota</taxon>
        <taxon>Pezizomycotina</taxon>
        <taxon>Eurotiomycetes</taxon>
        <taxon>Eurotiomycetidae</taxon>
        <taxon>Eurotiales</taxon>
        <taxon>Aspergillaceae</taxon>
        <taxon>Aspergillus</taxon>
        <taxon>Aspergillus subgen. Nidulantes</taxon>
    </lineage>
</organism>
<feature type="transmembrane region" description="Helical" evidence="1">
    <location>
        <begin position="208"/>
        <end position="233"/>
    </location>
</feature>
<gene>
    <name evidence="2" type="ORF">BJX66DRAFT_345749</name>
</gene>
<keyword evidence="3" id="KW-1185">Reference proteome</keyword>
<comment type="caution">
    <text evidence="2">The sequence shown here is derived from an EMBL/GenBank/DDBJ whole genome shotgun (WGS) entry which is preliminary data.</text>
</comment>
<feature type="transmembrane region" description="Helical" evidence="1">
    <location>
        <begin position="176"/>
        <end position="196"/>
    </location>
</feature>
<protein>
    <recommendedName>
        <fullName evidence="4">Integral membrane protein</fullName>
    </recommendedName>
</protein>
<keyword evidence="1" id="KW-0472">Membrane</keyword>
<evidence type="ECO:0000313" key="3">
    <source>
        <dbReference type="Proteomes" id="UP001610563"/>
    </source>
</evidence>
<evidence type="ECO:0000256" key="1">
    <source>
        <dbReference type="SAM" id="Phobius"/>
    </source>
</evidence>
<dbReference type="EMBL" id="JBFTWV010000398">
    <property type="protein sequence ID" value="KAL2782534.1"/>
    <property type="molecule type" value="Genomic_DNA"/>
</dbReference>
<reference evidence="2 3" key="1">
    <citation type="submission" date="2024-07" db="EMBL/GenBank/DDBJ databases">
        <title>Section-level genome sequencing and comparative genomics of Aspergillus sections Usti and Cavernicolus.</title>
        <authorList>
            <consortium name="Lawrence Berkeley National Laboratory"/>
            <person name="Nybo J.L."/>
            <person name="Vesth T.C."/>
            <person name="Theobald S."/>
            <person name="Frisvad J.C."/>
            <person name="Larsen T.O."/>
            <person name="Kjaerboelling I."/>
            <person name="Rothschild-Mancinelli K."/>
            <person name="Lyhne E.K."/>
            <person name="Kogle M.E."/>
            <person name="Barry K."/>
            <person name="Clum A."/>
            <person name="Na H."/>
            <person name="Ledsgaard L."/>
            <person name="Lin J."/>
            <person name="Lipzen A."/>
            <person name="Kuo A."/>
            <person name="Riley R."/>
            <person name="Mondo S."/>
            <person name="Labutti K."/>
            <person name="Haridas S."/>
            <person name="Pangalinan J."/>
            <person name="Salamov A.A."/>
            <person name="Simmons B.A."/>
            <person name="Magnuson J.K."/>
            <person name="Chen J."/>
            <person name="Drula E."/>
            <person name="Henrissat B."/>
            <person name="Wiebenga A."/>
            <person name="Lubbers R.J."/>
            <person name="Gomes A.C."/>
            <person name="Makela M.R."/>
            <person name="Stajich J."/>
            <person name="Grigoriev I.V."/>
            <person name="Mortensen U.H."/>
            <person name="De Vries R.P."/>
            <person name="Baker S.E."/>
            <person name="Andersen M.R."/>
        </authorList>
    </citation>
    <scope>NUCLEOTIDE SEQUENCE [LARGE SCALE GENOMIC DNA]</scope>
    <source>
        <strain evidence="2 3">CBS 209.92</strain>
    </source>
</reference>
<feature type="transmembrane region" description="Helical" evidence="1">
    <location>
        <begin position="245"/>
        <end position="270"/>
    </location>
</feature>
<name>A0ABR4FH20_9EURO</name>
<feature type="transmembrane region" description="Helical" evidence="1">
    <location>
        <begin position="292"/>
        <end position="313"/>
    </location>
</feature>
<sequence>MNADLSSITDQVAALKGETVTPSLANSVTVHCLVRSIRYHDGFARQPRAANDYPRSQRARHEEQQATLDVLGPSVLTTLSFLPQLHKLIASSDSSGISPYYVLSNLLLATNHFTIYLALCVNDTSGGGVVVHNPPSTADFLNLTQVFVVWLLFSLVFVLTLTYLPSDDRPAKRPVVSIYIAFLLISLIPQVYDIITGFNGLAHSDREWLLVFFVAGHLAIVNPVLTILAIVSARIQVRKIKRGTAVTAFSTLGLVAQVIAFALVAVSWIWRVLYGDAPRFVENAALDWYAKFGWPVVGNAVFANVHFVILWVIARRGRGGTASVQGSEGETEPLLS</sequence>
<keyword evidence="1" id="KW-1133">Transmembrane helix</keyword>
<dbReference type="Proteomes" id="UP001610563">
    <property type="component" value="Unassembled WGS sequence"/>
</dbReference>
<proteinExistence type="predicted"/>
<evidence type="ECO:0008006" key="4">
    <source>
        <dbReference type="Google" id="ProtNLM"/>
    </source>
</evidence>
<keyword evidence="1" id="KW-0812">Transmembrane</keyword>
<evidence type="ECO:0000313" key="2">
    <source>
        <dbReference type="EMBL" id="KAL2782534.1"/>
    </source>
</evidence>
<accession>A0ABR4FH20</accession>